<keyword evidence="3" id="KW-1185">Reference proteome</keyword>
<dbReference type="EMBL" id="JPSL02000039">
    <property type="protein sequence ID" value="KGQ22910.1"/>
    <property type="molecule type" value="Genomic_DNA"/>
</dbReference>
<accession>A0A0A2WX84</accession>
<sequence>MRLGFSPFNAELPYPEAFRLASAHGLFLEVAYDLHEAMPGLPSAKELKEMGRAFGVGFTLHLPFVDLNPASVVPSVRGLAEERFKRALDFGLELGAEVGVVHTGQVPLRHPLALQAAREALEKTLSALLPLPFPLALENLALSPEDLIQGPEELKALLERFPQYGFCLDVGHALVELGPKGPLLYLEALGDRLVHLHLHDNHGLRDDHLPVGAARVPWEALGPLLAGFSGTAALEVTGGEEGVRTSLRRLGTSVLGL</sequence>
<dbReference type="InterPro" id="IPR036237">
    <property type="entry name" value="Xyl_isomerase-like_sf"/>
</dbReference>
<dbReference type="AlphaFoldDB" id="A0A0A2WX84"/>
<dbReference type="GO" id="GO:0016853">
    <property type="term" value="F:isomerase activity"/>
    <property type="evidence" value="ECO:0007669"/>
    <property type="project" value="UniProtKB-KW"/>
</dbReference>
<keyword evidence="2" id="KW-0413">Isomerase</keyword>
<organism evidence="2 3">
    <name type="scientific">Thermus filiformis</name>
    <dbReference type="NCBI Taxonomy" id="276"/>
    <lineage>
        <taxon>Bacteria</taxon>
        <taxon>Thermotogati</taxon>
        <taxon>Deinococcota</taxon>
        <taxon>Deinococci</taxon>
        <taxon>Thermales</taxon>
        <taxon>Thermaceae</taxon>
        <taxon>Thermus</taxon>
    </lineage>
</organism>
<evidence type="ECO:0000259" key="1">
    <source>
        <dbReference type="Pfam" id="PF01261"/>
    </source>
</evidence>
<dbReference type="PATRIC" id="fig|276.5.peg.245"/>
<dbReference type="InterPro" id="IPR013022">
    <property type="entry name" value="Xyl_isomerase-like_TIM-brl"/>
</dbReference>
<dbReference type="OrthoDB" id="9801960at2"/>
<dbReference type="Proteomes" id="UP000030364">
    <property type="component" value="Unassembled WGS sequence"/>
</dbReference>
<feature type="domain" description="Xylose isomerase-like TIM barrel" evidence="1">
    <location>
        <begin position="43"/>
        <end position="250"/>
    </location>
</feature>
<comment type="caution">
    <text evidence="2">The sequence shown here is derived from an EMBL/GenBank/DDBJ whole genome shotgun (WGS) entry which is preliminary data.</text>
</comment>
<dbReference type="STRING" id="276.THFILI_06245"/>
<proteinExistence type="predicted"/>
<dbReference type="Gene3D" id="3.20.20.150">
    <property type="entry name" value="Divalent-metal-dependent TIM barrel enzymes"/>
    <property type="match status" value="1"/>
</dbReference>
<dbReference type="SUPFAM" id="SSF51658">
    <property type="entry name" value="Xylose isomerase-like"/>
    <property type="match status" value="1"/>
</dbReference>
<protein>
    <submittedName>
        <fullName evidence="2">Xylose isomerase</fullName>
    </submittedName>
</protein>
<dbReference type="PANTHER" id="PTHR12110">
    <property type="entry name" value="HYDROXYPYRUVATE ISOMERASE"/>
    <property type="match status" value="1"/>
</dbReference>
<dbReference type="PANTHER" id="PTHR12110:SF21">
    <property type="entry name" value="XYLOSE ISOMERASE-LIKE TIM BARREL DOMAIN-CONTAINING PROTEIN"/>
    <property type="match status" value="1"/>
</dbReference>
<name>A0A0A2WX84_THEFI</name>
<dbReference type="InterPro" id="IPR050312">
    <property type="entry name" value="IolE/XylAMocC-like"/>
</dbReference>
<dbReference type="Pfam" id="PF01261">
    <property type="entry name" value="AP_endonuc_2"/>
    <property type="match status" value="1"/>
</dbReference>
<dbReference type="RefSeq" id="WP_038060846.1">
    <property type="nucleotide sequence ID" value="NZ_JPSL02000039.1"/>
</dbReference>
<evidence type="ECO:0000313" key="2">
    <source>
        <dbReference type="EMBL" id="KGQ22910.1"/>
    </source>
</evidence>
<gene>
    <name evidence="2" type="ORF">THFILI_06245</name>
</gene>
<reference evidence="2 3" key="1">
    <citation type="journal article" date="2015" name="Genome Announc.">
        <title>Draft Genome Sequence of the Thermophile Thermus filiformis ATCC 43280, Producer of Carotenoid-(Di)glucoside-Branched Fatty Acid (Di)esters and Source of Hyperthermostable Enzymes of Biotechnological Interest.</title>
        <authorList>
            <person name="Mandelli F."/>
            <person name="Oliveira Ramires B."/>
            <person name="Couger M.B."/>
            <person name="Paixao D.A."/>
            <person name="Camilo C.M."/>
            <person name="Polikarpov I."/>
            <person name="Prade R."/>
            <person name="Riano-Pachon D.M."/>
            <person name="Squina F.M."/>
        </authorList>
    </citation>
    <scope>NUCLEOTIDE SEQUENCE [LARGE SCALE GENOMIC DNA]</scope>
    <source>
        <strain evidence="2 3">ATCC 43280</strain>
    </source>
</reference>
<evidence type="ECO:0000313" key="3">
    <source>
        <dbReference type="Proteomes" id="UP000030364"/>
    </source>
</evidence>